<feature type="region of interest" description="Disordered" evidence="1">
    <location>
        <begin position="1"/>
        <end position="22"/>
    </location>
</feature>
<name>A0A370TCV5_9HELO</name>
<dbReference type="FunFam" id="3.30.360.10:FF:000030">
    <property type="entry name" value="NAD binding Rossmann fold oxidoreductase"/>
    <property type="match status" value="1"/>
</dbReference>
<dbReference type="Proteomes" id="UP000254866">
    <property type="component" value="Unassembled WGS sequence"/>
</dbReference>
<dbReference type="GeneID" id="43602328"/>
<keyword evidence="4" id="KW-1185">Reference proteome</keyword>
<evidence type="ECO:0000313" key="4">
    <source>
        <dbReference type="Proteomes" id="UP000254866"/>
    </source>
</evidence>
<dbReference type="PANTHER" id="PTHR42840">
    <property type="entry name" value="NAD(P)-BINDING ROSSMANN-FOLD SUPERFAMILY PROTEIN-RELATED"/>
    <property type="match status" value="1"/>
</dbReference>
<feature type="domain" description="Gfo/Idh/MocA-like oxidoreductase N-terminal" evidence="2">
    <location>
        <begin position="79"/>
        <end position="186"/>
    </location>
</feature>
<dbReference type="SUPFAM" id="SSF51735">
    <property type="entry name" value="NAD(P)-binding Rossmann-fold domains"/>
    <property type="match status" value="1"/>
</dbReference>
<dbReference type="AlphaFoldDB" id="A0A370TCV5"/>
<dbReference type="FunFam" id="3.40.50.720:FF:000778">
    <property type="entry name" value="NAD binding Rossmann fold oxidoreductase, putative"/>
    <property type="match status" value="1"/>
</dbReference>
<dbReference type="Gene3D" id="3.30.360.10">
    <property type="entry name" value="Dihydrodipicolinate Reductase, domain 2"/>
    <property type="match status" value="1"/>
</dbReference>
<proteinExistence type="predicted"/>
<dbReference type="GO" id="GO:0000166">
    <property type="term" value="F:nucleotide binding"/>
    <property type="evidence" value="ECO:0007669"/>
    <property type="project" value="InterPro"/>
</dbReference>
<dbReference type="InterPro" id="IPR036291">
    <property type="entry name" value="NAD(P)-bd_dom_sf"/>
</dbReference>
<dbReference type="GO" id="GO:0016491">
    <property type="term" value="F:oxidoreductase activity"/>
    <property type="evidence" value="ECO:0007669"/>
    <property type="project" value="TreeGrafter"/>
</dbReference>
<gene>
    <name evidence="3" type="ORF">BP5553_09479</name>
</gene>
<dbReference type="PANTHER" id="PTHR42840:SF6">
    <property type="entry name" value="BINDING ROSSMANN FOLD OXIDOREDUCTASE, PUTATIVE (AFU_ORTHOLOGUE AFUA_3G11930)-RELATED"/>
    <property type="match status" value="1"/>
</dbReference>
<sequence>MDAMPSHTVAPDSRPAENAGSKGGDALLDVLMVGTGEYTTGFVGGGASGSDKKVGVVGLTMFDLRRRGKVGKLSMVGTSGQKFPAIREHLHKNISQVYNNLDTSFESYPANDVRDANAYKAAIDAMSPGSAITIFTPDTTHYAIALYAIERKIHVLITKPAVKTLAHHQALVAAAKEHGVFVYIEHHKRFDPAYADARFKSQKLGDFNYFYSYMSQPKSQLETFKAWAGVDSDISYYLNSHHIDICESMVSDLGYTPVKVSASASKGVAVELGCDPITEDTISLLVHWVKKSDPSKHATAVYTASWTAPQKAGVHSNQYFHYMASSGEIRIDQAKRGYDVADDNLGNGLMWYNPFYMKYAPDEEGNFSGQGGYGYVSFEKFVDGCRLVNREGPKALEKLDQRGLPTLANTIATTAILEAGRRAIDEGREVGIKETEAGWALV</sequence>
<reference evidence="3 4" key="1">
    <citation type="journal article" date="2018" name="IMA Fungus">
        <title>IMA Genome-F 9: Draft genome sequence of Annulohypoxylon stygium, Aspergillus mulundensis, Berkeleyomyces basicola (syn. Thielaviopsis basicola), Ceratocystis smalleyi, two Cercospora beticola strains, Coleophoma cylindrospora, Fusarium fracticaudum, Phialophora cf. hyalina, and Morchella septimelata.</title>
        <authorList>
            <person name="Wingfield B.D."/>
            <person name="Bills G.F."/>
            <person name="Dong Y."/>
            <person name="Huang W."/>
            <person name="Nel W.J."/>
            <person name="Swalarsk-Parry B.S."/>
            <person name="Vaghefi N."/>
            <person name="Wilken P.M."/>
            <person name="An Z."/>
            <person name="de Beer Z.W."/>
            <person name="De Vos L."/>
            <person name="Chen L."/>
            <person name="Duong T.A."/>
            <person name="Gao Y."/>
            <person name="Hammerbacher A."/>
            <person name="Kikkert J.R."/>
            <person name="Li Y."/>
            <person name="Li H."/>
            <person name="Li K."/>
            <person name="Li Q."/>
            <person name="Liu X."/>
            <person name="Ma X."/>
            <person name="Naidoo K."/>
            <person name="Pethybridge S.J."/>
            <person name="Sun J."/>
            <person name="Steenkamp E.T."/>
            <person name="van der Nest M.A."/>
            <person name="van Wyk S."/>
            <person name="Wingfield M.J."/>
            <person name="Xiong C."/>
            <person name="Yue Q."/>
            <person name="Zhang X."/>
        </authorList>
    </citation>
    <scope>NUCLEOTIDE SEQUENCE [LARGE SCALE GENOMIC DNA]</scope>
    <source>
        <strain evidence="3 4">BP 5553</strain>
    </source>
</reference>
<evidence type="ECO:0000256" key="1">
    <source>
        <dbReference type="SAM" id="MobiDB-lite"/>
    </source>
</evidence>
<dbReference type="GO" id="GO:0005737">
    <property type="term" value="C:cytoplasm"/>
    <property type="evidence" value="ECO:0007669"/>
    <property type="project" value="TreeGrafter"/>
</dbReference>
<dbReference type="STRING" id="2656787.A0A370TCV5"/>
<dbReference type="GO" id="GO:0006740">
    <property type="term" value="P:NADPH regeneration"/>
    <property type="evidence" value="ECO:0007669"/>
    <property type="project" value="TreeGrafter"/>
</dbReference>
<dbReference type="RefSeq" id="XP_031866009.1">
    <property type="nucleotide sequence ID" value="XM_032018102.1"/>
</dbReference>
<evidence type="ECO:0000259" key="2">
    <source>
        <dbReference type="Pfam" id="PF01408"/>
    </source>
</evidence>
<protein>
    <submittedName>
        <fullName evidence="3">NAD(P)-binding Rossmann-fold containing protein</fullName>
    </submittedName>
</protein>
<comment type="caution">
    <text evidence="3">The sequence shown here is derived from an EMBL/GenBank/DDBJ whole genome shotgun (WGS) entry which is preliminary data.</text>
</comment>
<accession>A0A370TCV5</accession>
<dbReference type="Gene3D" id="3.40.50.720">
    <property type="entry name" value="NAD(P)-binding Rossmann-like Domain"/>
    <property type="match status" value="1"/>
</dbReference>
<dbReference type="OrthoDB" id="2127032at2759"/>
<organism evidence="3 4">
    <name type="scientific">Venustampulla echinocandica</name>
    <dbReference type="NCBI Taxonomy" id="2656787"/>
    <lineage>
        <taxon>Eukaryota</taxon>
        <taxon>Fungi</taxon>
        <taxon>Dikarya</taxon>
        <taxon>Ascomycota</taxon>
        <taxon>Pezizomycotina</taxon>
        <taxon>Leotiomycetes</taxon>
        <taxon>Helotiales</taxon>
        <taxon>Pleuroascaceae</taxon>
        <taxon>Venustampulla</taxon>
    </lineage>
</organism>
<dbReference type="EMBL" id="NPIC01000011">
    <property type="protein sequence ID" value="RDL32077.1"/>
    <property type="molecule type" value="Genomic_DNA"/>
</dbReference>
<dbReference type="Pfam" id="PF01408">
    <property type="entry name" value="GFO_IDH_MocA"/>
    <property type="match status" value="1"/>
</dbReference>
<evidence type="ECO:0000313" key="3">
    <source>
        <dbReference type="EMBL" id="RDL32077.1"/>
    </source>
</evidence>
<dbReference type="InterPro" id="IPR000683">
    <property type="entry name" value="Gfo/Idh/MocA-like_OxRdtase_N"/>
</dbReference>